<comment type="caution">
    <text evidence="1">The sequence shown here is derived from an EMBL/GenBank/DDBJ whole genome shotgun (WGS) entry which is preliminary data.</text>
</comment>
<name>A0A7W7KCM5_9SPHN</name>
<reference evidence="1 2" key="1">
    <citation type="submission" date="2020-08" db="EMBL/GenBank/DDBJ databases">
        <title>Functional genomics of gut bacteria from endangered species of beetles.</title>
        <authorList>
            <person name="Carlos-Shanley C."/>
        </authorList>
    </citation>
    <scope>NUCLEOTIDE SEQUENCE [LARGE SCALE GENOMIC DNA]</scope>
    <source>
        <strain evidence="1 2">S00245</strain>
    </source>
</reference>
<dbReference type="EMBL" id="JACHLR010000021">
    <property type="protein sequence ID" value="MBB4860382.1"/>
    <property type="molecule type" value="Genomic_DNA"/>
</dbReference>
<evidence type="ECO:0000313" key="1">
    <source>
        <dbReference type="EMBL" id="MBB4860382.1"/>
    </source>
</evidence>
<protein>
    <submittedName>
        <fullName evidence="1">Uncharacterized protein</fullName>
    </submittedName>
</protein>
<accession>A0A7W7KCM5</accession>
<evidence type="ECO:0000313" key="2">
    <source>
        <dbReference type="Proteomes" id="UP000555448"/>
    </source>
</evidence>
<dbReference type="AlphaFoldDB" id="A0A7W7KCM5"/>
<dbReference type="Proteomes" id="UP000555448">
    <property type="component" value="Unassembled WGS sequence"/>
</dbReference>
<sequence length="63" mass="6389">MSMMKSLARSVAYLKARFDERSTWAAISAGIIGASALAEPWSYVAAAVGVLGAVIPTSGGSDA</sequence>
<organism evidence="1 2">
    <name type="scientific">Novosphingobium chloroacetimidivorans</name>
    <dbReference type="NCBI Taxonomy" id="1428314"/>
    <lineage>
        <taxon>Bacteria</taxon>
        <taxon>Pseudomonadati</taxon>
        <taxon>Pseudomonadota</taxon>
        <taxon>Alphaproteobacteria</taxon>
        <taxon>Sphingomonadales</taxon>
        <taxon>Sphingomonadaceae</taxon>
        <taxon>Novosphingobium</taxon>
    </lineage>
</organism>
<gene>
    <name evidence="1" type="ORF">HNO88_003725</name>
</gene>
<proteinExistence type="predicted"/>
<keyword evidence="2" id="KW-1185">Reference proteome</keyword>